<evidence type="ECO:0000313" key="3">
    <source>
        <dbReference type="Proteomes" id="UP001306950"/>
    </source>
</evidence>
<name>A0ABU7VNN5_9BACL</name>
<protein>
    <submittedName>
        <fullName evidence="2">Uncharacterized protein</fullName>
    </submittedName>
</protein>
<gene>
    <name evidence="2" type="ORF">V3851_05970</name>
</gene>
<accession>A0ABU7VNN5</accession>
<feature type="signal peptide" evidence="1">
    <location>
        <begin position="1"/>
        <end position="25"/>
    </location>
</feature>
<dbReference type="Proteomes" id="UP001306950">
    <property type="component" value="Unassembled WGS sequence"/>
</dbReference>
<evidence type="ECO:0000313" key="2">
    <source>
        <dbReference type="EMBL" id="MEF2965375.1"/>
    </source>
</evidence>
<sequence>MTRHKLAILAFIFASSLVGCTNNQAYDDGTNNNTQAANSNMDNPYSWELQLVPGNPIDEAFKSDFEIASSTPEMNYLANTYLEAWKMEWDNITDVLMNQYQFAEDKEVIKTYKQSFEEYAEKVFDVEWLSYTDITVPLDERHTVGTGAISSSTLVKAYTYKRQVLLLIDRYYIDNNYTYKYKGSGAELLKLREAD</sequence>
<dbReference type="PROSITE" id="PS51257">
    <property type="entry name" value="PROKAR_LIPOPROTEIN"/>
    <property type="match status" value="1"/>
</dbReference>
<reference evidence="2 3" key="1">
    <citation type="submission" date="2024-02" db="EMBL/GenBank/DDBJ databases">
        <title>A nitrogen-fixing paenibacillus bacterium.</title>
        <authorList>
            <person name="Zhang W.L."/>
            <person name="Chen S.F."/>
        </authorList>
    </citation>
    <scope>NUCLEOTIDE SEQUENCE [LARGE SCALE GENOMIC DNA]</scope>
    <source>
        <strain evidence="2 3">M1</strain>
    </source>
</reference>
<evidence type="ECO:0000256" key="1">
    <source>
        <dbReference type="SAM" id="SignalP"/>
    </source>
</evidence>
<keyword evidence="1" id="KW-0732">Signal</keyword>
<comment type="caution">
    <text evidence="2">The sequence shown here is derived from an EMBL/GenBank/DDBJ whole genome shotgun (WGS) entry which is preliminary data.</text>
</comment>
<dbReference type="EMBL" id="JAZHPZ010000002">
    <property type="protein sequence ID" value="MEF2965375.1"/>
    <property type="molecule type" value="Genomic_DNA"/>
</dbReference>
<feature type="chain" id="PRO_5046906272" evidence="1">
    <location>
        <begin position="26"/>
        <end position="195"/>
    </location>
</feature>
<dbReference type="RefSeq" id="WP_331845607.1">
    <property type="nucleotide sequence ID" value="NZ_JAZHPZ010000002.1"/>
</dbReference>
<proteinExistence type="predicted"/>
<keyword evidence="3" id="KW-1185">Reference proteome</keyword>
<organism evidence="2 3">
    <name type="scientific">Paenibacillus haidiansis</name>
    <dbReference type="NCBI Taxonomy" id="1574488"/>
    <lineage>
        <taxon>Bacteria</taxon>
        <taxon>Bacillati</taxon>
        <taxon>Bacillota</taxon>
        <taxon>Bacilli</taxon>
        <taxon>Bacillales</taxon>
        <taxon>Paenibacillaceae</taxon>
        <taxon>Paenibacillus</taxon>
    </lineage>
</organism>